<dbReference type="InterPro" id="IPR036640">
    <property type="entry name" value="ABC1_TM_sf"/>
</dbReference>
<dbReference type="PROSITE" id="PS00211">
    <property type="entry name" value="ABC_TRANSPORTER_1"/>
    <property type="match status" value="1"/>
</dbReference>
<evidence type="ECO:0000313" key="13">
    <source>
        <dbReference type="Proteomes" id="UP000255036"/>
    </source>
</evidence>
<keyword evidence="6 12" id="KW-0067">ATP-binding</keyword>
<keyword evidence="8 9" id="KW-0472">Membrane</keyword>
<dbReference type="AlphaFoldDB" id="A0A371ASE4"/>
<dbReference type="PANTHER" id="PTHR43394">
    <property type="entry name" value="ATP-DEPENDENT PERMEASE MDL1, MITOCHONDRIAL"/>
    <property type="match status" value="1"/>
</dbReference>
<dbReference type="PANTHER" id="PTHR43394:SF1">
    <property type="entry name" value="ATP-BINDING CASSETTE SUB-FAMILY B MEMBER 10, MITOCHONDRIAL"/>
    <property type="match status" value="1"/>
</dbReference>
<dbReference type="CDD" id="cd18548">
    <property type="entry name" value="ABC_6TM_Tm287_like"/>
    <property type="match status" value="1"/>
</dbReference>
<evidence type="ECO:0000256" key="9">
    <source>
        <dbReference type="SAM" id="Phobius"/>
    </source>
</evidence>
<feature type="domain" description="ABC transporter" evidence="10">
    <location>
        <begin position="332"/>
        <end position="567"/>
    </location>
</feature>
<comment type="caution">
    <text evidence="12">The sequence shown here is derived from an EMBL/GenBank/DDBJ whole genome shotgun (WGS) entry which is preliminary data.</text>
</comment>
<organism evidence="12 13">
    <name type="scientific">Anaerosacchariphilus polymeriproducens</name>
    <dbReference type="NCBI Taxonomy" id="1812858"/>
    <lineage>
        <taxon>Bacteria</taxon>
        <taxon>Bacillati</taxon>
        <taxon>Bacillota</taxon>
        <taxon>Clostridia</taxon>
        <taxon>Lachnospirales</taxon>
        <taxon>Lachnospiraceae</taxon>
        <taxon>Anaerosacchariphilus</taxon>
    </lineage>
</organism>
<feature type="transmembrane region" description="Helical" evidence="9">
    <location>
        <begin position="56"/>
        <end position="82"/>
    </location>
</feature>
<dbReference type="GO" id="GO:0005886">
    <property type="term" value="C:plasma membrane"/>
    <property type="evidence" value="ECO:0007669"/>
    <property type="project" value="UniProtKB-SubCell"/>
</dbReference>
<accession>A0A371ASE4</accession>
<comment type="subcellular location">
    <subcellularLocation>
        <location evidence="1">Cell membrane</location>
        <topology evidence="1">Multi-pass membrane protein</topology>
    </subcellularLocation>
</comment>
<dbReference type="InterPro" id="IPR027417">
    <property type="entry name" value="P-loop_NTPase"/>
</dbReference>
<dbReference type="SUPFAM" id="SSF52540">
    <property type="entry name" value="P-loop containing nucleoside triphosphate hydrolases"/>
    <property type="match status" value="1"/>
</dbReference>
<dbReference type="EMBL" id="QRCT01000049">
    <property type="protein sequence ID" value="RDU22484.1"/>
    <property type="molecule type" value="Genomic_DNA"/>
</dbReference>
<evidence type="ECO:0000313" key="12">
    <source>
        <dbReference type="EMBL" id="RDU22484.1"/>
    </source>
</evidence>
<dbReference type="RefSeq" id="WP_115482894.1">
    <property type="nucleotide sequence ID" value="NZ_QRCT01000049.1"/>
</dbReference>
<dbReference type="GO" id="GO:0015421">
    <property type="term" value="F:ABC-type oligopeptide transporter activity"/>
    <property type="evidence" value="ECO:0007669"/>
    <property type="project" value="TreeGrafter"/>
</dbReference>
<dbReference type="OrthoDB" id="9762778at2"/>
<sequence>MFRLFKYIKNYKKESILAPLFKFLEASFELLIPLVMVRIIDIGIKNRDIEYVKKMSIIMVILGIIGLLCSLVAQFFAAKAAVGFGSSIRRDLFQHIQSLSYNEIDKIGSSTMITRLTSDVNQIQTGFNLLLRLFLRSPCIVFGAMVMAFTINMKAAFVFVVTIPVISVFVLALMIISIPIYKKVQNKLDKVLLLTKENLAGVRVIRAFNRQKDESEAFESASSDLVKTQLMGGNISALLNPFTYVMINLAIVTLVWIGGKQVYKGIITQGEVVALVNYMSQILVELVKLAFLIIMLTKSLACGNRVNQLLQEEASVVDTAETKIIPKDGPSVEFKDVGFLYQGAKEEALSNLTFVANKGQTIGVIGGTGSGKSSLVNLIPRFYDVISGEVLVNGVNVKEYSLQQLRSKIGIVPQKAVLFRGTIRENMRWGKKDATDKEIWEALEIAQAKEIVELKDGGLDALVLQEGKNLSGGQRQRLTIARALVKKPEILILDDSSSALDYATDAKLRRAIQTISSNTTVFLVSQRAATIKNADKILVLDDGKIVGSGTHEQLILNCEVYQEICLSQLSKEEVQ</sequence>
<proteinExistence type="predicted"/>
<dbReference type="InterPro" id="IPR003439">
    <property type="entry name" value="ABC_transporter-like_ATP-bd"/>
</dbReference>
<evidence type="ECO:0000256" key="3">
    <source>
        <dbReference type="ARBA" id="ARBA00022475"/>
    </source>
</evidence>
<evidence type="ECO:0000256" key="4">
    <source>
        <dbReference type="ARBA" id="ARBA00022692"/>
    </source>
</evidence>
<keyword evidence="3" id="KW-1003">Cell membrane</keyword>
<dbReference type="Gene3D" id="3.40.50.300">
    <property type="entry name" value="P-loop containing nucleotide triphosphate hydrolases"/>
    <property type="match status" value="1"/>
</dbReference>
<keyword evidence="2" id="KW-0813">Transport</keyword>
<gene>
    <name evidence="12" type="ORF">DWV06_14435</name>
</gene>
<evidence type="ECO:0000256" key="2">
    <source>
        <dbReference type="ARBA" id="ARBA00022448"/>
    </source>
</evidence>
<feature type="transmembrane region" description="Helical" evidence="9">
    <location>
        <begin position="133"/>
        <end position="151"/>
    </location>
</feature>
<keyword evidence="4 9" id="KW-0812">Transmembrane</keyword>
<feature type="transmembrane region" description="Helical" evidence="9">
    <location>
        <begin position="157"/>
        <end position="181"/>
    </location>
</feature>
<dbReference type="InterPro" id="IPR011527">
    <property type="entry name" value="ABC1_TM_dom"/>
</dbReference>
<protein>
    <submittedName>
        <fullName evidence="12">ABC transporter ATP-binding protein</fullName>
    </submittedName>
</protein>
<keyword evidence="5" id="KW-0547">Nucleotide-binding</keyword>
<evidence type="ECO:0000256" key="5">
    <source>
        <dbReference type="ARBA" id="ARBA00022741"/>
    </source>
</evidence>
<dbReference type="InterPro" id="IPR017871">
    <property type="entry name" value="ABC_transporter-like_CS"/>
</dbReference>
<feature type="domain" description="ABC transmembrane type-1" evidence="11">
    <location>
        <begin position="16"/>
        <end position="298"/>
    </location>
</feature>
<evidence type="ECO:0000256" key="6">
    <source>
        <dbReference type="ARBA" id="ARBA00022840"/>
    </source>
</evidence>
<dbReference type="InterPro" id="IPR003593">
    <property type="entry name" value="AAA+_ATPase"/>
</dbReference>
<dbReference type="Pfam" id="PF00005">
    <property type="entry name" value="ABC_tran"/>
    <property type="match status" value="1"/>
</dbReference>
<dbReference type="SUPFAM" id="SSF90123">
    <property type="entry name" value="ABC transporter transmembrane region"/>
    <property type="match status" value="1"/>
</dbReference>
<evidence type="ECO:0000259" key="11">
    <source>
        <dbReference type="PROSITE" id="PS50929"/>
    </source>
</evidence>
<dbReference type="Proteomes" id="UP000255036">
    <property type="component" value="Unassembled WGS sequence"/>
</dbReference>
<dbReference type="GO" id="GO:0016887">
    <property type="term" value="F:ATP hydrolysis activity"/>
    <property type="evidence" value="ECO:0007669"/>
    <property type="project" value="InterPro"/>
</dbReference>
<keyword evidence="13" id="KW-1185">Reference proteome</keyword>
<evidence type="ECO:0000259" key="10">
    <source>
        <dbReference type="PROSITE" id="PS50893"/>
    </source>
</evidence>
<evidence type="ECO:0000256" key="8">
    <source>
        <dbReference type="ARBA" id="ARBA00023136"/>
    </source>
</evidence>
<name>A0A371ASE4_9FIRM</name>
<dbReference type="InterPro" id="IPR039421">
    <property type="entry name" value="Type_1_exporter"/>
</dbReference>
<dbReference type="PROSITE" id="PS50893">
    <property type="entry name" value="ABC_TRANSPORTER_2"/>
    <property type="match status" value="1"/>
</dbReference>
<evidence type="ECO:0000256" key="7">
    <source>
        <dbReference type="ARBA" id="ARBA00022989"/>
    </source>
</evidence>
<feature type="transmembrane region" description="Helical" evidence="9">
    <location>
        <begin position="237"/>
        <end position="258"/>
    </location>
</feature>
<dbReference type="Gene3D" id="1.20.1560.10">
    <property type="entry name" value="ABC transporter type 1, transmembrane domain"/>
    <property type="match status" value="1"/>
</dbReference>
<reference evidence="12 13" key="1">
    <citation type="submission" date="2018-07" db="EMBL/GenBank/DDBJ databases">
        <title>Anaerosacharophilus polymeroproducens gen. nov. sp. nov., an anaerobic bacterium isolated from salt field.</title>
        <authorList>
            <person name="Kim W."/>
            <person name="Yang S.-H."/>
            <person name="Oh J."/>
            <person name="Lee J.-H."/>
            <person name="Kwon K.K."/>
        </authorList>
    </citation>
    <scope>NUCLEOTIDE SEQUENCE [LARGE SCALE GENOMIC DNA]</scope>
    <source>
        <strain evidence="12 13">MCWD5</strain>
    </source>
</reference>
<dbReference type="GO" id="GO:0005524">
    <property type="term" value="F:ATP binding"/>
    <property type="evidence" value="ECO:0007669"/>
    <property type="project" value="UniProtKB-KW"/>
</dbReference>
<dbReference type="SMART" id="SM00382">
    <property type="entry name" value="AAA"/>
    <property type="match status" value="1"/>
</dbReference>
<feature type="transmembrane region" description="Helical" evidence="9">
    <location>
        <begin position="278"/>
        <end position="296"/>
    </location>
</feature>
<dbReference type="Pfam" id="PF00664">
    <property type="entry name" value="ABC_membrane"/>
    <property type="match status" value="1"/>
</dbReference>
<dbReference type="PROSITE" id="PS50929">
    <property type="entry name" value="ABC_TM1F"/>
    <property type="match status" value="1"/>
</dbReference>
<keyword evidence="7 9" id="KW-1133">Transmembrane helix</keyword>
<dbReference type="FunFam" id="3.40.50.300:FF:000854">
    <property type="entry name" value="Multidrug ABC transporter ATP-binding protein"/>
    <property type="match status" value="1"/>
</dbReference>
<evidence type="ECO:0000256" key="1">
    <source>
        <dbReference type="ARBA" id="ARBA00004651"/>
    </source>
</evidence>